<dbReference type="PANTHER" id="PTHR21015">
    <property type="entry name" value="UDP-N-ACETYLGLUCOSAMINE--N-ACETYLMURAMYL-(PENTAPEPTIDE) PYROPHOSPHORYL-UNDECAPRENOL N-ACETYLGLUCOSAMINE TRANSFERASE 1"/>
    <property type="match status" value="1"/>
</dbReference>
<dbReference type="STRING" id="106648.GCA_000753985_01420"/>
<dbReference type="Gene3D" id="3.40.50.2000">
    <property type="entry name" value="Glycogen Phosphorylase B"/>
    <property type="match status" value="2"/>
</dbReference>
<name>A0A0A8TNV3_ACIBZ</name>
<dbReference type="Pfam" id="PF03033">
    <property type="entry name" value="Glyco_transf_28"/>
    <property type="match status" value="1"/>
</dbReference>
<dbReference type="GO" id="GO:0071555">
    <property type="term" value="P:cell wall organization"/>
    <property type="evidence" value="ECO:0007669"/>
    <property type="project" value="UniProtKB-KW"/>
</dbReference>
<comment type="subcellular location">
    <subcellularLocation>
        <location evidence="1">Cell membrane</location>
        <topology evidence="1">Peripheral membrane protein</topology>
        <orientation evidence="1">Cytoplasmic side</orientation>
    </subcellularLocation>
</comment>
<keyword evidence="1" id="KW-0133">Cell shape</keyword>
<proteinExistence type="inferred from homology"/>
<dbReference type="GO" id="GO:0009252">
    <property type="term" value="P:peptidoglycan biosynthetic process"/>
    <property type="evidence" value="ECO:0007669"/>
    <property type="project" value="UniProtKB-UniRule"/>
</dbReference>
<feature type="binding site" evidence="1">
    <location>
        <position position="170"/>
    </location>
    <ligand>
        <name>UDP-N-acetyl-alpha-D-glucosamine</name>
        <dbReference type="ChEBI" id="CHEBI:57705"/>
    </ligand>
</feature>
<protein>
    <recommendedName>
        <fullName evidence="1">UDP-N-acetylglucosamine--N-acetylmuramyl-(pentapeptide) pyrophosphoryl-undecaprenol N-acetylglucosamine transferase</fullName>
        <ecNumber evidence="1">2.4.1.227</ecNumber>
    </recommendedName>
    <alternativeName>
        <fullName evidence="1">Undecaprenyl-PP-MurNAc-pentapeptide-UDPGlcNAc GlcNAc transferase</fullName>
    </alternativeName>
</protein>
<gene>
    <name evidence="1 2" type="primary">murG</name>
    <name evidence="2" type="ORF">I9054_000935</name>
</gene>
<dbReference type="Proteomes" id="UP000644140">
    <property type="component" value="Chromosome"/>
</dbReference>
<dbReference type="eggNOG" id="COG0707">
    <property type="taxonomic scope" value="Bacteria"/>
</dbReference>
<keyword evidence="1 2" id="KW-0328">Glycosyltransferase</keyword>
<keyword evidence="1" id="KW-0961">Cell wall biogenesis/degradation</keyword>
<dbReference type="RefSeq" id="WP_009585475.1">
    <property type="nucleotide sequence ID" value="NZ_BKEF01000013.1"/>
</dbReference>
<comment type="similarity">
    <text evidence="1">Belongs to the glycosyltransferase 28 family. MurG subfamily.</text>
</comment>
<dbReference type="GO" id="GO:0051301">
    <property type="term" value="P:cell division"/>
    <property type="evidence" value="ECO:0007669"/>
    <property type="project" value="UniProtKB-KW"/>
</dbReference>
<feature type="binding site" evidence="1">
    <location>
        <begin position="19"/>
        <end position="21"/>
    </location>
    <ligand>
        <name>UDP-N-acetyl-alpha-D-glucosamine</name>
        <dbReference type="ChEBI" id="CHEBI:57705"/>
    </ligand>
</feature>
<dbReference type="GO" id="GO:0005975">
    <property type="term" value="P:carbohydrate metabolic process"/>
    <property type="evidence" value="ECO:0007669"/>
    <property type="project" value="InterPro"/>
</dbReference>
<dbReference type="NCBIfam" id="TIGR01133">
    <property type="entry name" value="murG"/>
    <property type="match status" value="1"/>
</dbReference>
<feature type="binding site" evidence="1">
    <location>
        <position position="300"/>
    </location>
    <ligand>
        <name>UDP-N-acetyl-alpha-D-glucosamine</name>
        <dbReference type="ChEBI" id="CHEBI:57705"/>
    </ligand>
</feature>
<evidence type="ECO:0000313" key="2">
    <source>
        <dbReference type="EMBL" id="UUN98076.1"/>
    </source>
</evidence>
<keyword evidence="1" id="KW-1003">Cell membrane</keyword>
<dbReference type="Pfam" id="PF04101">
    <property type="entry name" value="Glyco_tran_28_C"/>
    <property type="match status" value="1"/>
</dbReference>
<keyword evidence="1 2" id="KW-0808">Transferase</keyword>
<dbReference type="InterPro" id="IPR006009">
    <property type="entry name" value="GlcNAc_MurG"/>
</dbReference>
<accession>A0A0A8TNV3</accession>
<feature type="binding site" evidence="1">
    <location>
        <position position="255"/>
    </location>
    <ligand>
        <name>UDP-N-acetyl-alpha-D-glucosamine</name>
        <dbReference type="ChEBI" id="CHEBI:57705"/>
    </ligand>
</feature>
<evidence type="ECO:0000256" key="1">
    <source>
        <dbReference type="HAMAP-Rule" id="MF_00033"/>
    </source>
</evidence>
<dbReference type="AlphaFoldDB" id="A0A0A8TNV3"/>
<dbReference type="CDD" id="cd03785">
    <property type="entry name" value="GT28_MurG"/>
    <property type="match status" value="1"/>
</dbReference>
<keyword evidence="1" id="KW-0132">Cell division</keyword>
<comment type="function">
    <text evidence="1">Cell wall formation. Catalyzes the transfer of a GlcNAc subunit on undecaprenyl-pyrophosphoryl-MurNAc-pentapeptide (lipid intermediate I) to form undecaprenyl-pyrophosphoryl-MurNAc-(pentapeptide)GlcNAc (lipid intermediate II).</text>
</comment>
<dbReference type="KEGG" id="aber:BSR55_20370"/>
<dbReference type="PANTHER" id="PTHR21015:SF22">
    <property type="entry name" value="GLYCOSYLTRANSFERASE"/>
    <property type="match status" value="1"/>
</dbReference>
<dbReference type="EMBL" id="CP092085">
    <property type="protein sequence ID" value="UUN98076.1"/>
    <property type="molecule type" value="Genomic_DNA"/>
</dbReference>
<dbReference type="HAMAP" id="MF_00033">
    <property type="entry name" value="MurG"/>
    <property type="match status" value="1"/>
</dbReference>
<dbReference type="EC" id="2.4.1.227" evidence="1"/>
<keyword evidence="1" id="KW-0573">Peptidoglycan synthesis</keyword>
<keyword evidence="1" id="KW-0131">Cell cycle</keyword>
<feature type="binding site" evidence="1">
    <location>
        <position position="201"/>
    </location>
    <ligand>
        <name>UDP-N-acetyl-alpha-D-glucosamine</name>
        <dbReference type="ChEBI" id="CHEBI:57705"/>
    </ligand>
</feature>
<dbReference type="GO" id="GO:0005886">
    <property type="term" value="C:plasma membrane"/>
    <property type="evidence" value="ECO:0007669"/>
    <property type="project" value="UniProtKB-SubCell"/>
</dbReference>
<comment type="pathway">
    <text evidence="1">Cell wall biogenesis; peptidoglycan biosynthesis.</text>
</comment>
<feature type="binding site" evidence="1">
    <location>
        <begin position="274"/>
        <end position="279"/>
    </location>
    <ligand>
        <name>UDP-N-acetyl-alpha-D-glucosamine</name>
        <dbReference type="ChEBI" id="CHEBI:57705"/>
    </ligand>
</feature>
<evidence type="ECO:0000313" key="3">
    <source>
        <dbReference type="Proteomes" id="UP000644140"/>
    </source>
</evidence>
<reference evidence="2" key="1">
    <citation type="submission" date="2022-02" db="EMBL/GenBank/DDBJ databases">
        <title>Characterization of Tn125 harboring carbapenem-resistant Acinetobacter bereziniae clinical isolates.</title>
        <authorList>
            <person name="Wong N.-K."/>
            <person name="Pan Q."/>
        </authorList>
    </citation>
    <scope>NUCLEOTIDE SEQUENCE</scope>
    <source>
        <strain evidence="2">GD03393</strain>
    </source>
</reference>
<dbReference type="InterPro" id="IPR004276">
    <property type="entry name" value="GlycoTrans_28_N"/>
</dbReference>
<keyword evidence="1" id="KW-0472">Membrane</keyword>
<feature type="binding site" evidence="1">
    <location>
        <position position="131"/>
    </location>
    <ligand>
        <name>UDP-N-acetyl-alpha-D-glucosamine</name>
        <dbReference type="ChEBI" id="CHEBI:57705"/>
    </ligand>
</feature>
<sequence>MTKPQQSTPKHVMMMAAGTGGHVFPALAVAKELQQQGSQVSWLATPTGMENRLLKQHDIPIYQIDIQGVRGNGIVRKLAAPFKILKATLSAMRYMKQLKVDAVAGFGGYVAGPGGLAARLLGIPILIHEQNAVAGFTNTQLSRIATTVCEAFPNTFPQSAKIVTTGNPVRAEITGIYNPSFRYKERENAHEPLHILIVGGSLGAQALNECVPEALKQLNVPLNIFHQCGQNKQDTTQALYANAPDNMQVEVQQFIEDMAQAYSNADLIICRAGALTVTEVATAGVAAIFVPLPSAVDDHQTANAKFLEKTGAAKICPQSTMTPDSLKDLLTPLMNRQLLMEMAVKARQQAQPDATQRVVGLIQDL</sequence>
<dbReference type="SUPFAM" id="SSF53756">
    <property type="entry name" value="UDP-Glycosyltransferase/glycogen phosphorylase"/>
    <property type="match status" value="1"/>
</dbReference>
<dbReference type="InterPro" id="IPR007235">
    <property type="entry name" value="Glyco_trans_28_C"/>
</dbReference>
<dbReference type="GO" id="GO:0008360">
    <property type="term" value="P:regulation of cell shape"/>
    <property type="evidence" value="ECO:0007669"/>
    <property type="project" value="UniProtKB-KW"/>
</dbReference>
<dbReference type="GO" id="GO:0050511">
    <property type="term" value="F:undecaprenyldiphospho-muramoylpentapeptide beta-N-acetylglucosaminyltransferase activity"/>
    <property type="evidence" value="ECO:0007669"/>
    <property type="project" value="UniProtKB-UniRule"/>
</dbReference>
<organism evidence="2 3">
    <name type="scientific">Acinetobacter bereziniae</name>
    <name type="common">Acinetobacter genomosp. 10</name>
    <dbReference type="NCBI Taxonomy" id="106648"/>
    <lineage>
        <taxon>Bacteria</taxon>
        <taxon>Pseudomonadati</taxon>
        <taxon>Pseudomonadota</taxon>
        <taxon>Gammaproteobacteria</taxon>
        <taxon>Moraxellales</taxon>
        <taxon>Moraxellaceae</taxon>
        <taxon>Acinetobacter</taxon>
    </lineage>
</organism>
<comment type="catalytic activity">
    <reaction evidence="1">
        <text>di-trans,octa-cis-undecaprenyl diphospho-N-acetyl-alpha-D-muramoyl-L-alanyl-D-glutamyl-meso-2,6-diaminopimeloyl-D-alanyl-D-alanine + UDP-N-acetyl-alpha-D-glucosamine = di-trans,octa-cis-undecaprenyl diphospho-[N-acetyl-alpha-D-glucosaminyl-(1-&gt;4)]-N-acetyl-alpha-D-muramoyl-L-alanyl-D-glutamyl-meso-2,6-diaminopimeloyl-D-alanyl-D-alanine + UDP + H(+)</text>
        <dbReference type="Rhea" id="RHEA:31227"/>
        <dbReference type="ChEBI" id="CHEBI:15378"/>
        <dbReference type="ChEBI" id="CHEBI:57705"/>
        <dbReference type="ChEBI" id="CHEBI:58223"/>
        <dbReference type="ChEBI" id="CHEBI:61387"/>
        <dbReference type="ChEBI" id="CHEBI:61388"/>
        <dbReference type="EC" id="2.4.1.227"/>
    </reaction>
</comment>